<protein>
    <recommendedName>
        <fullName evidence="4">Stage II sporulation protein M</fullName>
    </recommendedName>
</protein>
<dbReference type="PANTHER" id="PTHR35337:SF1">
    <property type="entry name" value="SLR1478 PROTEIN"/>
    <property type="match status" value="1"/>
</dbReference>
<feature type="transmembrane region" description="Helical" evidence="1">
    <location>
        <begin position="12"/>
        <end position="28"/>
    </location>
</feature>
<feature type="transmembrane region" description="Helical" evidence="1">
    <location>
        <begin position="75"/>
        <end position="103"/>
    </location>
</feature>
<evidence type="ECO:0000313" key="2">
    <source>
        <dbReference type="EMBL" id="PDO11418.1"/>
    </source>
</evidence>
<evidence type="ECO:0000256" key="1">
    <source>
        <dbReference type="SAM" id="Phobius"/>
    </source>
</evidence>
<feature type="transmembrane region" description="Helical" evidence="1">
    <location>
        <begin position="48"/>
        <end position="68"/>
    </location>
</feature>
<keyword evidence="1" id="KW-0812">Transmembrane</keyword>
<sequence>MLWRDIWVHRRYWIAATMVFAFGIYMGAAHDGMFQRYVTDQMRFLQEFSRVAGSFGGSSWALFLIIFFNNAIKSLLVVGLGAGFALYPLFFLVANGIMIGYLVSNPAAGMSPAEVAAALLPHGIIEIPAVLLAAGYGIRLGWISGRAILLLPIEAARKRAAEEFRAFFAVVPALVVIVIVALLTAAAVESTLTLWLVRGMGQ</sequence>
<evidence type="ECO:0008006" key="4">
    <source>
        <dbReference type="Google" id="ProtNLM"/>
    </source>
</evidence>
<name>A0A2A6E284_9BACL</name>
<dbReference type="PANTHER" id="PTHR35337">
    <property type="entry name" value="SLR1478 PROTEIN"/>
    <property type="match status" value="1"/>
</dbReference>
<dbReference type="AlphaFoldDB" id="A0A2A6E284"/>
<feature type="transmembrane region" description="Helical" evidence="1">
    <location>
        <begin position="115"/>
        <end position="138"/>
    </location>
</feature>
<dbReference type="Proteomes" id="UP000243688">
    <property type="component" value="Unassembled WGS sequence"/>
</dbReference>
<organism evidence="2 3">
    <name type="scientific">Candidatus Reconcilbacillus cellulovorans</name>
    <dbReference type="NCBI Taxonomy" id="1906605"/>
    <lineage>
        <taxon>Bacteria</taxon>
        <taxon>Bacillati</taxon>
        <taxon>Bacillota</taxon>
        <taxon>Bacilli</taxon>
        <taxon>Bacillales</taxon>
        <taxon>Paenibacillaceae</taxon>
        <taxon>Candidatus Reconcilbacillus</taxon>
    </lineage>
</organism>
<feature type="transmembrane region" description="Helical" evidence="1">
    <location>
        <begin position="166"/>
        <end position="188"/>
    </location>
</feature>
<gene>
    <name evidence="2" type="ORF">BLM47_02430</name>
</gene>
<dbReference type="EMBL" id="MOXJ01000003">
    <property type="protein sequence ID" value="PDO11418.1"/>
    <property type="molecule type" value="Genomic_DNA"/>
</dbReference>
<evidence type="ECO:0000313" key="3">
    <source>
        <dbReference type="Proteomes" id="UP000243688"/>
    </source>
</evidence>
<reference evidence="2 3" key="1">
    <citation type="submission" date="2016-12" db="EMBL/GenBank/DDBJ databases">
        <title>Candidatus Reconcilibacillus cellulovorans genome.</title>
        <authorList>
            <person name="Kolinko S."/>
            <person name="Wu Y.-W."/>
            <person name="Tachea F."/>
            <person name="Denzel E."/>
            <person name="Hiras J."/>
            <person name="Baecker N."/>
            <person name="Chan L.J."/>
            <person name="Eichorst S.A."/>
            <person name="Frey D."/>
            <person name="Adams P.D."/>
            <person name="Pray T."/>
            <person name="Tanjore D."/>
            <person name="Petzold C.J."/>
            <person name="Gladden J.M."/>
            <person name="Simmons B.A."/>
            <person name="Singer S.W."/>
        </authorList>
    </citation>
    <scope>NUCLEOTIDE SEQUENCE [LARGE SCALE GENOMIC DNA]</scope>
    <source>
        <strain evidence="2">JTherm</strain>
    </source>
</reference>
<proteinExistence type="predicted"/>
<comment type="caution">
    <text evidence="2">The sequence shown here is derived from an EMBL/GenBank/DDBJ whole genome shotgun (WGS) entry which is preliminary data.</text>
</comment>
<dbReference type="Pfam" id="PF01944">
    <property type="entry name" value="SpoIIM"/>
    <property type="match status" value="1"/>
</dbReference>
<accession>A0A2A6E284</accession>
<dbReference type="InterPro" id="IPR002798">
    <property type="entry name" value="SpoIIM-like"/>
</dbReference>
<keyword evidence="1" id="KW-1133">Transmembrane helix</keyword>
<keyword evidence="1" id="KW-0472">Membrane</keyword>